<organism evidence="1 2">
    <name type="scientific">Neurospora tetraspora</name>
    <dbReference type="NCBI Taxonomy" id="94610"/>
    <lineage>
        <taxon>Eukaryota</taxon>
        <taxon>Fungi</taxon>
        <taxon>Dikarya</taxon>
        <taxon>Ascomycota</taxon>
        <taxon>Pezizomycotina</taxon>
        <taxon>Sordariomycetes</taxon>
        <taxon>Sordariomycetidae</taxon>
        <taxon>Sordariales</taxon>
        <taxon>Sordariaceae</taxon>
        <taxon>Neurospora</taxon>
    </lineage>
</organism>
<accession>A0AAE0JAT9</accession>
<dbReference type="EMBL" id="JAUEPP010000006">
    <property type="protein sequence ID" value="KAK3340256.1"/>
    <property type="molecule type" value="Genomic_DNA"/>
</dbReference>
<comment type="caution">
    <text evidence="1">The sequence shown here is derived from an EMBL/GenBank/DDBJ whole genome shotgun (WGS) entry which is preliminary data.</text>
</comment>
<evidence type="ECO:0000313" key="1">
    <source>
        <dbReference type="EMBL" id="KAK3340256.1"/>
    </source>
</evidence>
<dbReference type="Proteomes" id="UP001278500">
    <property type="component" value="Unassembled WGS sequence"/>
</dbReference>
<name>A0AAE0JAT9_9PEZI</name>
<dbReference type="AlphaFoldDB" id="A0AAE0JAT9"/>
<reference evidence="1" key="2">
    <citation type="submission" date="2023-06" db="EMBL/GenBank/DDBJ databases">
        <authorList>
            <consortium name="Lawrence Berkeley National Laboratory"/>
            <person name="Haridas S."/>
            <person name="Hensen N."/>
            <person name="Bonometti L."/>
            <person name="Westerberg I."/>
            <person name="Brannstrom I.O."/>
            <person name="Guillou S."/>
            <person name="Cros-Aarteil S."/>
            <person name="Calhoun S."/>
            <person name="Kuo A."/>
            <person name="Mondo S."/>
            <person name="Pangilinan J."/>
            <person name="Riley R."/>
            <person name="Labutti K."/>
            <person name="Andreopoulos B."/>
            <person name="Lipzen A."/>
            <person name="Chen C."/>
            <person name="Yanf M."/>
            <person name="Daum C."/>
            <person name="Ng V."/>
            <person name="Clum A."/>
            <person name="Steindorff A."/>
            <person name="Ohm R."/>
            <person name="Martin F."/>
            <person name="Silar P."/>
            <person name="Natvig D."/>
            <person name="Lalanne C."/>
            <person name="Gautier V."/>
            <person name="Ament-Velasquez S.L."/>
            <person name="Kruys A."/>
            <person name="Hutchinson M.I."/>
            <person name="Powell A.J."/>
            <person name="Barry K."/>
            <person name="Miller A.N."/>
            <person name="Grigoriev I.V."/>
            <person name="Debuchy R."/>
            <person name="Gladieux P."/>
            <person name="Thoren M.H."/>
            <person name="Johannesson H."/>
        </authorList>
    </citation>
    <scope>NUCLEOTIDE SEQUENCE</scope>
    <source>
        <strain evidence="1">CBS 560.94</strain>
    </source>
</reference>
<keyword evidence="2" id="KW-1185">Reference proteome</keyword>
<dbReference type="RefSeq" id="XP_062679198.1">
    <property type="nucleotide sequence ID" value="XM_062829761.1"/>
</dbReference>
<evidence type="ECO:0000313" key="2">
    <source>
        <dbReference type="Proteomes" id="UP001278500"/>
    </source>
</evidence>
<sequence>MFANVCLSALSFAERLWGSPGRPISAAERRTSRLKIARNSVGVDTVDNLDKKGKVAKRVLKVRATWVRDGGQ</sequence>
<gene>
    <name evidence="1" type="ORF">B0H65DRAFT_550730</name>
</gene>
<reference evidence="1" key="1">
    <citation type="journal article" date="2023" name="Mol. Phylogenet. Evol.">
        <title>Genome-scale phylogeny and comparative genomics of the fungal order Sordariales.</title>
        <authorList>
            <person name="Hensen N."/>
            <person name="Bonometti L."/>
            <person name="Westerberg I."/>
            <person name="Brannstrom I.O."/>
            <person name="Guillou S."/>
            <person name="Cros-Aarteil S."/>
            <person name="Calhoun S."/>
            <person name="Haridas S."/>
            <person name="Kuo A."/>
            <person name="Mondo S."/>
            <person name="Pangilinan J."/>
            <person name="Riley R."/>
            <person name="LaButti K."/>
            <person name="Andreopoulos B."/>
            <person name="Lipzen A."/>
            <person name="Chen C."/>
            <person name="Yan M."/>
            <person name="Daum C."/>
            <person name="Ng V."/>
            <person name="Clum A."/>
            <person name="Steindorff A."/>
            <person name="Ohm R.A."/>
            <person name="Martin F."/>
            <person name="Silar P."/>
            <person name="Natvig D.O."/>
            <person name="Lalanne C."/>
            <person name="Gautier V."/>
            <person name="Ament-Velasquez S.L."/>
            <person name="Kruys A."/>
            <person name="Hutchinson M.I."/>
            <person name="Powell A.J."/>
            <person name="Barry K."/>
            <person name="Miller A.N."/>
            <person name="Grigoriev I.V."/>
            <person name="Debuchy R."/>
            <person name="Gladieux P."/>
            <person name="Hiltunen Thoren M."/>
            <person name="Johannesson H."/>
        </authorList>
    </citation>
    <scope>NUCLEOTIDE SEQUENCE</scope>
    <source>
        <strain evidence="1">CBS 560.94</strain>
    </source>
</reference>
<dbReference type="GeneID" id="87866915"/>
<proteinExistence type="predicted"/>
<protein>
    <submittedName>
        <fullName evidence="1">Uncharacterized protein</fullName>
    </submittedName>
</protein>